<reference evidence="6" key="2">
    <citation type="submission" date="2024-10" db="UniProtKB">
        <authorList>
            <consortium name="EnsemblProtists"/>
        </authorList>
    </citation>
    <scope>IDENTIFICATION</scope>
</reference>
<feature type="compositionally biased region" description="Basic and acidic residues" evidence="2">
    <location>
        <begin position="1580"/>
        <end position="1590"/>
    </location>
</feature>
<evidence type="ECO:0000256" key="2">
    <source>
        <dbReference type="SAM" id="MobiDB-lite"/>
    </source>
</evidence>
<feature type="compositionally biased region" description="Acidic residues" evidence="2">
    <location>
        <begin position="822"/>
        <end position="840"/>
    </location>
</feature>
<evidence type="ECO:0000313" key="7">
    <source>
        <dbReference type="Proteomes" id="UP000013827"/>
    </source>
</evidence>
<dbReference type="RefSeq" id="XP_005793564.1">
    <property type="nucleotide sequence ID" value="XM_005793507.1"/>
</dbReference>
<dbReference type="InterPro" id="IPR026741">
    <property type="entry name" value="SNO"/>
</dbReference>
<feature type="region of interest" description="Disordered" evidence="2">
    <location>
        <begin position="1572"/>
        <end position="1613"/>
    </location>
</feature>
<evidence type="ECO:0000259" key="4">
    <source>
        <dbReference type="Pfam" id="PF13872"/>
    </source>
</evidence>
<feature type="region of interest" description="Disordered" evidence="2">
    <location>
        <begin position="936"/>
        <end position="1036"/>
    </location>
</feature>
<dbReference type="GeneID" id="17286404"/>
<feature type="compositionally biased region" description="Basic residues" evidence="2">
    <location>
        <begin position="948"/>
        <end position="961"/>
    </location>
</feature>
<sequence>MEDDGDVEITGGSGVNALRDMPHPRHDCVVHKWPQGPPAQNKDACKQFCAKCFCFVCDIEASRCEHWDQHCLADGSVEWLKKRQQRQRTEEARRKGAQAGYVPRPADEMRRSFAEAANEENRQQDMSQDEEAAAQVREQAAVEDEDAEDMFTATYEPFHFKRGQPHPDPVVETTSLSFAEPPPIKYDLNLPDGIFEPRDELDNPAGGALSNLQLETVAYACQRHESIMANGCRAGFFLGDGVGLGKGRQLAGVIVENWLCGRKRHLWVSVSADLMEDAKRDLKDIGFSHIEVKNITKLDYGKLDKKGPKGIREGVVFATYSALVSSQRGGKTRAAQIAEWLGGAQAEGCILFDESHKAKNLAPEKNEKGKPTTKKSSKMALTCQKLQADCPRSRVVYCSATGASSLQNMAYMERLGLWGAHTAFPDFNAFDKAIGGGGVGAMELIALDLKRRGMYLCRQLSFSAASFDTKMVDLTPRQEKMYDEAAAFWSELLCAFNYAVHEAFGPPPRGGAASSRATRREVLNLKEVKGPPNPTTGKPKPHPSSRVIGHYWGCHQRFFRSLCMAMKVPELVKMAKGALADNKCVVVGLQTTGEARLNDAVKSGEDLEEFAGMKECVRFLLKKFPTGDYTNQHPESDLDDGDESDDDDLTREVAGATSRVNAGKVARAAVKRSGRLANGGRGSDEEGSDDEDDDLDGFIVRDGQEEESEDEDYEATDDEEGDGEQVRLPAACKKMPAGQLRQLLRAAKMNDQQCTGRAKLVEQLKQVERQARSSGGQRVADLLAKAGLGGSKRPSPDSAQASGRPKRRLQRGAEKKSYIELSSEEEEEEEEDVEMGEAETGDYFVGKELSIEQEGGGRRVATVVAHYPSTGHHRVRYADGGGGAEDRVLLKEVKWDYHRKQAAPGASGARRAVQDSDSEALPEAARARDLLEAACSGASENAPPQRSSKGKARKSAGKARRVAADDSDASWSGGSGDEDEEEVARPTNRASRSKSPLPAPTKSAAKPKPKRRKSYGSDDDLLSESEEEEEDLSWAQHSNPAEIKMLQRLKKQLVRKLNALKMPDNPLDKLIEELGGAESVAELTGRKGRLVRDEEGRTVYQKRNANEVDSDTGRMVAMERINLAEKKAFMDGRKLVAIISEAASRCIQQCGRTHRSNQIHGPEYQLFMTACGGERRFASTVAKRLQQLGAITKGDRRAADASDLSMFDVDTKWGKKAYDELIELLSNPLFSSTRPPPPYVRRALGLKANDELHARWKEYLDDAEEAVASVGINTDDKGSVKGFLNRLLGMCVKMQNKVFDHFMAILEEKVRVAKQNGEFDDGVVDIRGESVKVAANFPREMKKDPISGVPLLHFKLDVDRGLSFKRAMEMLDEKAKSNETGKLYPREGFYVSKRPLIGREKEGPNGVKALAFLIQRPMSAFAVPSTYIHTYGIHRPNTGLGATDSFESFTEGITPRFSKLTPEAAKDKWEALYRDGLRMCSHGPNCKHGSRCTVGKRVQQQHLICGAVIPFWAVIKEHLEYQKKGGRDGSLQMVKVMRIVRVRCVGADGREQRLVGVEISDKGVAKLDAALNNQPAPQDVKPDVKPDLHQLGRGGASSSSSHGGGASSSDVKPDVRGLRVGAHVMVHGLATDAGKKLNGKRGKIERWDAAMQPSGRWIVRIDGQQGTNALQAKNLGAL</sequence>
<dbReference type="SUPFAM" id="SSF52540">
    <property type="entry name" value="P-loop containing nucleoside triphosphate hydrolases"/>
    <property type="match status" value="1"/>
</dbReference>
<feature type="region of interest" description="Disordered" evidence="2">
    <location>
        <begin position="523"/>
        <end position="544"/>
    </location>
</feature>
<feature type="compositionally biased region" description="Acidic residues" evidence="2">
    <location>
        <begin position="1017"/>
        <end position="1032"/>
    </location>
</feature>
<dbReference type="InterPro" id="IPR039187">
    <property type="entry name" value="SNO_AAA"/>
</dbReference>
<feature type="region of interest" description="Disordered" evidence="2">
    <location>
        <begin position="628"/>
        <end position="724"/>
    </location>
</feature>
<protein>
    <recommendedName>
        <fullName evidence="8">Strawberry notch AAA domain-containing protein</fullName>
    </recommendedName>
</protein>
<dbReference type="PaxDb" id="2903-EOD41135"/>
<dbReference type="Pfam" id="PF13872">
    <property type="entry name" value="AAA_34"/>
    <property type="match status" value="1"/>
</dbReference>
<comment type="similarity">
    <text evidence="1">Belongs to the SBNO family.</text>
</comment>
<keyword evidence="7" id="KW-1185">Reference proteome</keyword>
<dbReference type="InterPro" id="IPR057332">
    <property type="entry name" value="SBNO_a/b_dom"/>
</dbReference>
<dbReference type="GO" id="GO:0005634">
    <property type="term" value="C:nucleus"/>
    <property type="evidence" value="ECO:0007669"/>
    <property type="project" value="TreeGrafter"/>
</dbReference>
<evidence type="ECO:0000256" key="1">
    <source>
        <dbReference type="ARBA" id="ARBA00006992"/>
    </source>
</evidence>
<dbReference type="Proteomes" id="UP000013827">
    <property type="component" value="Unassembled WGS sequence"/>
</dbReference>
<proteinExistence type="inferred from homology"/>
<feature type="region of interest" description="Disordered" evidence="2">
    <location>
        <begin position="786"/>
        <end position="840"/>
    </location>
</feature>
<feature type="compositionally biased region" description="Basic residues" evidence="2">
    <location>
        <begin position="1005"/>
        <end position="1014"/>
    </location>
</feature>
<dbReference type="GO" id="GO:0031490">
    <property type="term" value="F:chromatin DNA binding"/>
    <property type="evidence" value="ECO:0007669"/>
    <property type="project" value="TreeGrafter"/>
</dbReference>
<organism evidence="6 7">
    <name type="scientific">Emiliania huxleyi (strain CCMP1516)</name>
    <dbReference type="NCBI Taxonomy" id="280463"/>
    <lineage>
        <taxon>Eukaryota</taxon>
        <taxon>Haptista</taxon>
        <taxon>Haptophyta</taxon>
        <taxon>Prymnesiophyceae</taxon>
        <taxon>Isochrysidales</taxon>
        <taxon>Noelaerhabdaceae</taxon>
        <taxon>Emiliania</taxon>
    </lineage>
</organism>
<feature type="domain" description="Strawberry notch helicase C" evidence="3">
    <location>
        <begin position="1143"/>
        <end position="1325"/>
    </location>
</feature>
<dbReference type="InterPro" id="IPR026937">
    <property type="entry name" value="SBNO_Helicase_C_dom"/>
</dbReference>
<dbReference type="Gene3D" id="3.40.50.300">
    <property type="entry name" value="P-loop containing nucleotide triphosphate hydrolases"/>
    <property type="match status" value="1"/>
</dbReference>
<dbReference type="KEGG" id="ehx:EMIHUDRAFT_462026"/>
<name>A0A0D3KZF0_EMIH1</name>
<feature type="compositionally biased region" description="Low complexity" evidence="2">
    <location>
        <begin position="993"/>
        <end position="1004"/>
    </location>
</feature>
<evidence type="ECO:0000259" key="5">
    <source>
        <dbReference type="Pfam" id="PF25373"/>
    </source>
</evidence>
<evidence type="ECO:0000313" key="6">
    <source>
        <dbReference type="EnsemblProtists" id="EOD41135"/>
    </source>
</evidence>
<evidence type="ECO:0000259" key="3">
    <source>
        <dbReference type="Pfam" id="PF13871"/>
    </source>
</evidence>
<dbReference type="PANTHER" id="PTHR12706">
    <property type="entry name" value="STRAWBERRY NOTCH-RELATED"/>
    <property type="match status" value="1"/>
</dbReference>
<dbReference type="PANTHER" id="PTHR12706:SF30">
    <property type="entry name" value="PROTEIN STRAWBERRY NOTCH-RELATED"/>
    <property type="match status" value="1"/>
</dbReference>
<dbReference type="GO" id="GO:0042393">
    <property type="term" value="F:histone binding"/>
    <property type="evidence" value="ECO:0007669"/>
    <property type="project" value="TreeGrafter"/>
</dbReference>
<feature type="domain" description="SBNO alpha/beta" evidence="5">
    <location>
        <begin position="1377"/>
        <end position="1497"/>
    </location>
</feature>
<dbReference type="GO" id="GO:0006355">
    <property type="term" value="P:regulation of DNA-templated transcription"/>
    <property type="evidence" value="ECO:0007669"/>
    <property type="project" value="InterPro"/>
</dbReference>
<feature type="compositionally biased region" description="Acidic residues" evidence="2">
    <location>
        <begin position="685"/>
        <end position="696"/>
    </location>
</feature>
<dbReference type="EnsemblProtists" id="EOD41135">
    <property type="protein sequence ID" value="EOD41135"/>
    <property type="gene ID" value="EMIHUDRAFT_462026"/>
</dbReference>
<evidence type="ECO:0008006" key="8">
    <source>
        <dbReference type="Google" id="ProtNLM"/>
    </source>
</evidence>
<dbReference type="HOGENOM" id="CLU_000212_2_1_1"/>
<feature type="compositionally biased region" description="Acidic residues" evidence="2">
    <location>
        <begin position="704"/>
        <end position="723"/>
    </location>
</feature>
<dbReference type="InterPro" id="IPR027417">
    <property type="entry name" value="P-loop_NTPase"/>
</dbReference>
<dbReference type="Pfam" id="PF25373">
    <property type="entry name" value="SBNO"/>
    <property type="match status" value="1"/>
</dbReference>
<feature type="region of interest" description="Disordered" evidence="2">
    <location>
        <begin position="900"/>
        <end position="923"/>
    </location>
</feature>
<accession>A0A0D3KZF0</accession>
<dbReference type="eggNOG" id="KOG1513">
    <property type="taxonomic scope" value="Eukaryota"/>
</dbReference>
<dbReference type="Pfam" id="PF13871">
    <property type="entry name" value="Helicase_C_4"/>
    <property type="match status" value="1"/>
</dbReference>
<feature type="compositionally biased region" description="Acidic residues" evidence="2">
    <location>
        <begin position="637"/>
        <end position="649"/>
    </location>
</feature>
<reference evidence="7" key="1">
    <citation type="journal article" date="2013" name="Nature">
        <title>Pan genome of the phytoplankton Emiliania underpins its global distribution.</title>
        <authorList>
            <person name="Read B.A."/>
            <person name="Kegel J."/>
            <person name="Klute M.J."/>
            <person name="Kuo A."/>
            <person name="Lefebvre S.C."/>
            <person name="Maumus F."/>
            <person name="Mayer C."/>
            <person name="Miller J."/>
            <person name="Monier A."/>
            <person name="Salamov A."/>
            <person name="Young J."/>
            <person name="Aguilar M."/>
            <person name="Claverie J.M."/>
            <person name="Frickenhaus S."/>
            <person name="Gonzalez K."/>
            <person name="Herman E.K."/>
            <person name="Lin Y.C."/>
            <person name="Napier J."/>
            <person name="Ogata H."/>
            <person name="Sarno A.F."/>
            <person name="Shmutz J."/>
            <person name="Schroeder D."/>
            <person name="de Vargas C."/>
            <person name="Verret F."/>
            <person name="von Dassow P."/>
            <person name="Valentin K."/>
            <person name="Van de Peer Y."/>
            <person name="Wheeler G."/>
            <person name="Dacks J.B."/>
            <person name="Delwiche C.F."/>
            <person name="Dyhrman S.T."/>
            <person name="Glockner G."/>
            <person name="John U."/>
            <person name="Richards T."/>
            <person name="Worden A.Z."/>
            <person name="Zhang X."/>
            <person name="Grigoriev I.V."/>
            <person name="Allen A.E."/>
            <person name="Bidle K."/>
            <person name="Borodovsky M."/>
            <person name="Bowler C."/>
            <person name="Brownlee C."/>
            <person name="Cock J.M."/>
            <person name="Elias M."/>
            <person name="Gladyshev V.N."/>
            <person name="Groth M."/>
            <person name="Guda C."/>
            <person name="Hadaegh A."/>
            <person name="Iglesias-Rodriguez M.D."/>
            <person name="Jenkins J."/>
            <person name="Jones B.M."/>
            <person name="Lawson T."/>
            <person name="Leese F."/>
            <person name="Lindquist E."/>
            <person name="Lobanov A."/>
            <person name="Lomsadze A."/>
            <person name="Malik S.B."/>
            <person name="Marsh M.E."/>
            <person name="Mackinder L."/>
            <person name="Mock T."/>
            <person name="Mueller-Roeber B."/>
            <person name="Pagarete A."/>
            <person name="Parker M."/>
            <person name="Probert I."/>
            <person name="Quesneville H."/>
            <person name="Raines C."/>
            <person name="Rensing S.A."/>
            <person name="Riano-Pachon D.M."/>
            <person name="Richier S."/>
            <person name="Rokitta S."/>
            <person name="Shiraiwa Y."/>
            <person name="Soanes D.M."/>
            <person name="van der Giezen M."/>
            <person name="Wahlund T.M."/>
            <person name="Williams B."/>
            <person name="Wilson W."/>
            <person name="Wolfe G."/>
            <person name="Wurch L.L."/>
        </authorList>
    </citation>
    <scope>NUCLEOTIDE SEQUENCE</scope>
</reference>
<feature type="domain" description="Strawberry notch AAA" evidence="4">
    <location>
        <begin position="165"/>
        <end position="484"/>
    </location>
</feature>